<dbReference type="GO" id="GO:0016740">
    <property type="term" value="F:transferase activity"/>
    <property type="evidence" value="ECO:0007669"/>
    <property type="project" value="UniProtKB-KW"/>
</dbReference>
<evidence type="ECO:0000256" key="4">
    <source>
        <dbReference type="ARBA" id="ARBA00022960"/>
    </source>
</evidence>
<evidence type="ECO:0000256" key="6">
    <source>
        <dbReference type="ARBA" id="ARBA00023316"/>
    </source>
</evidence>
<dbReference type="OrthoDB" id="9809748at2"/>
<evidence type="ECO:0000256" key="5">
    <source>
        <dbReference type="ARBA" id="ARBA00022984"/>
    </source>
</evidence>
<evidence type="ECO:0000313" key="11">
    <source>
        <dbReference type="Proteomes" id="UP000198816"/>
    </source>
</evidence>
<feature type="active site" description="Nucleophile" evidence="7">
    <location>
        <position position="175"/>
    </location>
</feature>
<dbReference type="GO" id="GO:0004180">
    <property type="term" value="F:carboxypeptidase activity"/>
    <property type="evidence" value="ECO:0007669"/>
    <property type="project" value="UniProtKB-ARBA"/>
</dbReference>
<name>A0A1H2QJK4_THIRO</name>
<dbReference type="STRING" id="1058.SAMN05421783_101286"/>
<evidence type="ECO:0000256" key="1">
    <source>
        <dbReference type="ARBA" id="ARBA00004752"/>
    </source>
</evidence>
<keyword evidence="6 7" id="KW-0961">Cell wall biogenesis/degradation</keyword>
<dbReference type="CDD" id="cd16913">
    <property type="entry name" value="YkuD_like"/>
    <property type="match status" value="1"/>
</dbReference>
<dbReference type="Gene3D" id="2.40.440.10">
    <property type="entry name" value="L,D-transpeptidase catalytic domain-like"/>
    <property type="match status" value="1"/>
</dbReference>
<dbReference type="GO" id="GO:0009252">
    <property type="term" value="P:peptidoglycan biosynthetic process"/>
    <property type="evidence" value="ECO:0007669"/>
    <property type="project" value="UniProtKB-UniPathway"/>
</dbReference>
<dbReference type="InterPro" id="IPR038063">
    <property type="entry name" value="Transpep_catalytic_dom"/>
</dbReference>
<proteinExistence type="inferred from homology"/>
<dbReference type="InterPro" id="IPR005490">
    <property type="entry name" value="LD_TPept_cat_dom"/>
</dbReference>
<keyword evidence="11" id="KW-1185">Reference proteome</keyword>
<keyword evidence="4 7" id="KW-0133">Cell shape</keyword>
<evidence type="ECO:0000256" key="3">
    <source>
        <dbReference type="ARBA" id="ARBA00022679"/>
    </source>
</evidence>
<feature type="domain" description="L,D-TPase catalytic" evidence="9">
    <location>
        <begin position="60"/>
        <end position="199"/>
    </location>
</feature>
<comment type="pathway">
    <text evidence="1 7">Cell wall biogenesis; peptidoglycan biosynthesis.</text>
</comment>
<organism evidence="10 11">
    <name type="scientific">Thiocapsa roseopersicina</name>
    <dbReference type="NCBI Taxonomy" id="1058"/>
    <lineage>
        <taxon>Bacteria</taxon>
        <taxon>Pseudomonadati</taxon>
        <taxon>Pseudomonadota</taxon>
        <taxon>Gammaproteobacteria</taxon>
        <taxon>Chromatiales</taxon>
        <taxon>Chromatiaceae</taxon>
        <taxon>Thiocapsa</taxon>
    </lineage>
</organism>
<dbReference type="AlphaFoldDB" id="A0A1H2QJK4"/>
<accession>A0A1H2QJK4</accession>
<evidence type="ECO:0000256" key="7">
    <source>
        <dbReference type="PROSITE-ProRule" id="PRU01373"/>
    </source>
</evidence>
<evidence type="ECO:0000256" key="8">
    <source>
        <dbReference type="SAM" id="MobiDB-lite"/>
    </source>
</evidence>
<evidence type="ECO:0000256" key="2">
    <source>
        <dbReference type="ARBA" id="ARBA00005992"/>
    </source>
</evidence>
<dbReference type="EMBL" id="FNNZ01000001">
    <property type="protein sequence ID" value="SDW06844.1"/>
    <property type="molecule type" value="Genomic_DNA"/>
</dbReference>
<feature type="region of interest" description="Disordered" evidence="8">
    <location>
        <begin position="1"/>
        <end position="23"/>
    </location>
</feature>
<dbReference type="Pfam" id="PF03734">
    <property type="entry name" value="YkuD"/>
    <property type="match status" value="1"/>
</dbReference>
<keyword evidence="3" id="KW-0808">Transferase</keyword>
<reference evidence="11" key="1">
    <citation type="submission" date="2016-10" db="EMBL/GenBank/DDBJ databases">
        <authorList>
            <person name="Varghese N."/>
            <person name="Submissions S."/>
        </authorList>
    </citation>
    <scope>NUCLEOTIDE SEQUENCE [LARGE SCALE GENOMIC DNA]</scope>
    <source>
        <strain evidence="11">DSM 217</strain>
    </source>
</reference>
<dbReference type="PANTHER" id="PTHR36699">
    <property type="entry name" value="LD-TRANSPEPTIDASE"/>
    <property type="match status" value="1"/>
</dbReference>
<feature type="active site" description="Proton donor/acceptor" evidence="7">
    <location>
        <position position="151"/>
    </location>
</feature>
<comment type="similarity">
    <text evidence="2">Belongs to the YkuD family.</text>
</comment>
<dbReference type="Proteomes" id="UP000198816">
    <property type="component" value="Unassembled WGS sequence"/>
</dbReference>
<evidence type="ECO:0000313" key="10">
    <source>
        <dbReference type="EMBL" id="SDW06844.1"/>
    </source>
</evidence>
<evidence type="ECO:0000259" key="9">
    <source>
        <dbReference type="PROSITE" id="PS52029"/>
    </source>
</evidence>
<dbReference type="GO" id="GO:0008360">
    <property type="term" value="P:regulation of cell shape"/>
    <property type="evidence" value="ECO:0007669"/>
    <property type="project" value="UniProtKB-UniRule"/>
</dbReference>
<keyword evidence="5 7" id="KW-0573">Peptidoglycan synthesis</keyword>
<dbReference type="SUPFAM" id="SSF141523">
    <property type="entry name" value="L,D-transpeptidase catalytic domain-like"/>
    <property type="match status" value="1"/>
</dbReference>
<gene>
    <name evidence="10" type="ORF">SAMN05421783_101286</name>
</gene>
<dbReference type="PROSITE" id="PS52029">
    <property type="entry name" value="LD_TPASE"/>
    <property type="match status" value="1"/>
</dbReference>
<dbReference type="GO" id="GO:0071555">
    <property type="term" value="P:cell wall organization"/>
    <property type="evidence" value="ECO:0007669"/>
    <property type="project" value="UniProtKB-UniRule"/>
</dbReference>
<dbReference type="RefSeq" id="WP_093027380.1">
    <property type="nucleotide sequence ID" value="NZ_FNNZ01000001.1"/>
</dbReference>
<dbReference type="UniPathway" id="UPA00219"/>
<protein>
    <submittedName>
        <fullName evidence="10">L,D-transpeptidase catalytic domain</fullName>
    </submittedName>
</protein>
<dbReference type="PANTHER" id="PTHR36699:SF1">
    <property type="entry name" value="L,D-TRANSPEPTIDASE YAFK-RELATED"/>
    <property type="match status" value="1"/>
</dbReference>
<sequence length="200" mass="22314">MHTDAKDPMTAIAGHPTRRPEHRGRAGQYLLATLAVAGLLGLAGCGSPPKTTAVAPSHADKVVVKKSQRKLELHNNGRVIREYRIALGGSPDGHKFREGDERTPIGDYLLNWRNPNSNYYKSIHISYPNERDKLVSRSLGYSNPGGMIMIHGLPNYIQSEALRRQYANRDWTQGCIAVQNHEIDEIWSMVRDGTPIKILP</sequence>